<reference evidence="1 2" key="1">
    <citation type="submission" date="2023-01" db="EMBL/GenBank/DDBJ databases">
        <authorList>
            <person name="Whitehead M."/>
        </authorList>
    </citation>
    <scope>NUCLEOTIDE SEQUENCE [LARGE SCALE GENOMIC DNA]</scope>
</reference>
<gene>
    <name evidence="1" type="ORF">MEUPH1_LOCUS28417</name>
</gene>
<name>A0AAV0Y1M9_9HEMI</name>
<comment type="caution">
    <text evidence="1">The sequence shown here is derived from an EMBL/GenBank/DDBJ whole genome shotgun (WGS) entry which is preliminary data.</text>
</comment>
<evidence type="ECO:0000313" key="2">
    <source>
        <dbReference type="Proteomes" id="UP001160148"/>
    </source>
</evidence>
<dbReference type="Proteomes" id="UP001160148">
    <property type="component" value="Unassembled WGS sequence"/>
</dbReference>
<organism evidence="1 2">
    <name type="scientific">Macrosiphum euphorbiae</name>
    <name type="common">potato aphid</name>
    <dbReference type="NCBI Taxonomy" id="13131"/>
    <lineage>
        <taxon>Eukaryota</taxon>
        <taxon>Metazoa</taxon>
        <taxon>Ecdysozoa</taxon>
        <taxon>Arthropoda</taxon>
        <taxon>Hexapoda</taxon>
        <taxon>Insecta</taxon>
        <taxon>Pterygota</taxon>
        <taxon>Neoptera</taxon>
        <taxon>Paraneoptera</taxon>
        <taxon>Hemiptera</taxon>
        <taxon>Sternorrhyncha</taxon>
        <taxon>Aphidomorpha</taxon>
        <taxon>Aphidoidea</taxon>
        <taxon>Aphididae</taxon>
        <taxon>Macrosiphini</taxon>
        <taxon>Macrosiphum</taxon>
    </lineage>
</organism>
<accession>A0AAV0Y1M9</accession>
<evidence type="ECO:0000313" key="1">
    <source>
        <dbReference type="EMBL" id="CAI6374839.1"/>
    </source>
</evidence>
<protein>
    <submittedName>
        <fullName evidence="1">Uncharacterized protein</fullName>
    </submittedName>
</protein>
<sequence>MPLRIDKFLKFHVNSTIGSMNIIGSTLGASKPEIQYDNYLIDKKDEEVENEQSDNSGINMNTYDWFAHNTETNDDNVNEFHLETQKNDENLNEFNLEIEKNDSFEDWRGLGKPITIKNVSCGVTNDLNN</sequence>
<keyword evidence="2" id="KW-1185">Reference proteome</keyword>
<dbReference type="EMBL" id="CARXXK010001250">
    <property type="protein sequence ID" value="CAI6374839.1"/>
    <property type="molecule type" value="Genomic_DNA"/>
</dbReference>
<proteinExistence type="predicted"/>
<dbReference type="AlphaFoldDB" id="A0AAV0Y1M9"/>